<evidence type="ECO:0000313" key="3">
    <source>
        <dbReference type="Proteomes" id="UP001165082"/>
    </source>
</evidence>
<comment type="caution">
    <text evidence="2">The sequence shown here is derived from an EMBL/GenBank/DDBJ whole genome shotgun (WGS) entry which is preliminary data.</text>
</comment>
<dbReference type="Gene3D" id="2.170.270.10">
    <property type="entry name" value="SET domain"/>
    <property type="match status" value="1"/>
</dbReference>
<proteinExistence type="predicted"/>
<dbReference type="OrthoDB" id="8300214at2759"/>
<evidence type="ECO:0000313" key="2">
    <source>
        <dbReference type="EMBL" id="GMH47708.1"/>
    </source>
</evidence>
<organism evidence="2 3">
    <name type="scientific">Triparma retinervis</name>
    <dbReference type="NCBI Taxonomy" id="2557542"/>
    <lineage>
        <taxon>Eukaryota</taxon>
        <taxon>Sar</taxon>
        <taxon>Stramenopiles</taxon>
        <taxon>Ochrophyta</taxon>
        <taxon>Bolidophyceae</taxon>
        <taxon>Parmales</taxon>
        <taxon>Triparmaceae</taxon>
        <taxon>Triparma</taxon>
    </lineage>
</organism>
<reference evidence="2" key="1">
    <citation type="submission" date="2022-07" db="EMBL/GenBank/DDBJ databases">
        <title>Genome analysis of Parmales, a sister group of diatoms, reveals the evolutionary specialization of diatoms from phago-mixotrophs to photoautotrophs.</title>
        <authorList>
            <person name="Ban H."/>
            <person name="Sato S."/>
            <person name="Yoshikawa S."/>
            <person name="Kazumasa Y."/>
            <person name="Nakamura Y."/>
            <person name="Ichinomiya M."/>
            <person name="Saitoh K."/>
            <person name="Sato N."/>
            <person name="Blanc-Mathieu R."/>
            <person name="Endo H."/>
            <person name="Kuwata A."/>
            <person name="Ogata H."/>
        </authorList>
    </citation>
    <scope>NUCLEOTIDE SEQUENCE</scope>
</reference>
<dbReference type="Pfam" id="PF00856">
    <property type="entry name" value="SET"/>
    <property type="match status" value="1"/>
</dbReference>
<dbReference type="EMBL" id="BRXZ01004378">
    <property type="protein sequence ID" value="GMH47708.1"/>
    <property type="molecule type" value="Genomic_DNA"/>
</dbReference>
<dbReference type="InterPro" id="IPR046341">
    <property type="entry name" value="SET_dom_sf"/>
</dbReference>
<dbReference type="Proteomes" id="UP001165082">
    <property type="component" value="Unassembled WGS sequence"/>
</dbReference>
<dbReference type="InterPro" id="IPR001214">
    <property type="entry name" value="SET_dom"/>
</dbReference>
<feature type="domain" description="SET" evidence="1">
    <location>
        <begin position="12"/>
        <end position="126"/>
    </location>
</feature>
<evidence type="ECO:0000259" key="1">
    <source>
        <dbReference type="PROSITE" id="PS50280"/>
    </source>
</evidence>
<sequence>MSNKEESKVWSEFVCVKQSSIATSEIGNFDGAFATKDFKEGELIERGVMRRLPMGFDGHKCEEVFTWSDERPNKTWAMGSGCAPYYNTTSKDRENTHMVRYFDENRFEIFAKKDIKAGDELFHTYISLEWRECFAGIDKIVNNKD</sequence>
<dbReference type="PROSITE" id="PS50280">
    <property type="entry name" value="SET"/>
    <property type="match status" value="1"/>
</dbReference>
<keyword evidence="3" id="KW-1185">Reference proteome</keyword>
<dbReference type="SUPFAM" id="SSF82199">
    <property type="entry name" value="SET domain"/>
    <property type="match status" value="1"/>
</dbReference>
<accession>A0A9W6ZAS4</accession>
<dbReference type="AlphaFoldDB" id="A0A9W6ZAS4"/>
<name>A0A9W6ZAS4_9STRA</name>
<gene>
    <name evidence="2" type="ORF">TrRE_jg2165</name>
</gene>
<protein>
    <recommendedName>
        <fullName evidence="1">SET domain-containing protein</fullName>
    </recommendedName>
</protein>